<dbReference type="InterPro" id="IPR036034">
    <property type="entry name" value="PDZ_sf"/>
</dbReference>
<protein>
    <submittedName>
        <fullName evidence="2">Radical SAM protein</fullName>
    </submittedName>
</protein>
<evidence type="ECO:0000313" key="2">
    <source>
        <dbReference type="EMBL" id="PNU01141.1"/>
    </source>
</evidence>
<dbReference type="InterPro" id="IPR013785">
    <property type="entry name" value="Aldolase_TIM"/>
</dbReference>
<dbReference type="PROSITE" id="PS50106">
    <property type="entry name" value="PDZ"/>
    <property type="match status" value="1"/>
</dbReference>
<dbReference type="Pfam" id="PF04459">
    <property type="entry name" value="DUF512"/>
    <property type="match status" value="1"/>
</dbReference>
<dbReference type="AlphaFoldDB" id="A0A2K2FKZ5"/>
<dbReference type="OrthoDB" id="9774724at2"/>
<dbReference type="SUPFAM" id="SSF102114">
    <property type="entry name" value="Radical SAM enzymes"/>
    <property type="match status" value="1"/>
</dbReference>
<comment type="caution">
    <text evidence="2">The sequence shown here is derived from an EMBL/GenBank/DDBJ whole genome shotgun (WGS) entry which is preliminary data.</text>
</comment>
<dbReference type="KEGG" id="cthd:CDO33_05655"/>
<dbReference type="Pfam" id="PF17820">
    <property type="entry name" value="PDZ_6"/>
    <property type="match status" value="1"/>
</dbReference>
<dbReference type="Gene3D" id="2.30.42.10">
    <property type="match status" value="1"/>
</dbReference>
<accession>A0A2K2FKZ5</accession>
<dbReference type="Proteomes" id="UP000236151">
    <property type="component" value="Unassembled WGS sequence"/>
</dbReference>
<dbReference type="InterPro" id="IPR058240">
    <property type="entry name" value="rSAM_sf"/>
</dbReference>
<proteinExistence type="predicted"/>
<gene>
    <name evidence="2" type="ORF">CDQ84_02630</name>
</gene>
<organism evidence="2 3">
    <name type="scientific">Clostridium thermosuccinogenes</name>
    <dbReference type="NCBI Taxonomy" id="84032"/>
    <lineage>
        <taxon>Bacteria</taxon>
        <taxon>Bacillati</taxon>
        <taxon>Bacillota</taxon>
        <taxon>Clostridia</taxon>
        <taxon>Eubacteriales</taxon>
        <taxon>Clostridiaceae</taxon>
        <taxon>Clostridium</taxon>
    </lineage>
</organism>
<dbReference type="Gene3D" id="3.20.20.70">
    <property type="entry name" value="Aldolase class I"/>
    <property type="match status" value="1"/>
</dbReference>
<reference evidence="2 3" key="1">
    <citation type="submission" date="2017-06" db="EMBL/GenBank/DDBJ databases">
        <title>Investigating the central metabolism of Clostridium thermosuccinogenes.</title>
        <authorList>
            <person name="Koendjbiharie J.G."/>
            <person name="van Kranenburg R."/>
        </authorList>
    </citation>
    <scope>NUCLEOTIDE SEQUENCE [LARGE SCALE GENOMIC DNA]</scope>
    <source>
        <strain evidence="2 3">DSM 5806</strain>
    </source>
</reference>
<dbReference type="SUPFAM" id="SSF50156">
    <property type="entry name" value="PDZ domain-like"/>
    <property type="match status" value="1"/>
</dbReference>
<feature type="domain" description="PDZ" evidence="1">
    <location>
        <begin position="1"/>
        <end position="34"/>
    </location>
</feature>
<sequence length="445" mass="50149">MVIQSIIPGSIAEEAGIEQGDALISINGQKVNDIFDYRFFITNEDLLLEIKKPDGEIWEIEIEKDEYEDLGIEFESSMDPKNCTNNCVFCFIDQLPKGMRETLYFKDDDSRLSFLMGNYVTLTNMKDDDIDRIIRYHMSPINISVHTTNPDLRVAMLRNRFAGNLMGRIKKLVDGGITVNCQIVLCRDINDGTELDRTIADLADMYPGINSISVVPVGITKYRGGLYPLKPYDRESAKQVVSQVEAWQKRLLQKNGSRVVYLADEFYIMAGIGIPDYEEYEDFPQIENGVGLIAQFRHEFDERFEELKSSPEGENTSSIPQVQRNVGIVTGVSAYGHISEMAGILAEEYKNLNIKVFDIKNEFFGENVTVTGLLTGRDIVSQLSGKDIGDELLICRCTLKAGEDVFLDDYTVAMVQDKLGVKVTVVENNGRDFVDAIIGVKDHIY</sequence>
<evidence type="ECO:0000259" key="1">
    <source>
        <dbReference type="PROSITE" id="PS50106"/>
    </source>
</evidence>
<evidence type="ECO:0000313" key="3">
    <source>
        <dbReference type="Proteomes" id="UP000236151"/>
    </source>
</evidence>
<dbReference type="EMBL" id="NIOJ01000004">
    <property type="protein sequence ID" value="PNU01141.1"/>
    <property type="molecule type" value="Genomic_DNA"/>
</dbReference>
<dbReference type="Pfam" id="PF19238">
    <property type="entry name" value="Radical_SAM_2"/>
    <property type="match status" value="1"/>
</dbReference>
<name>A0A2K2FKZ5_9CLOT</name>
<dbReference type="InterPro" id="IPR045375">
    <property type="entry name" value="Put_radical_SAM-like_N"/>
</dbReference>
<dbReference type="InterPro" id="IPR041489">
    <property type="entry name" value="PDZ_6"/>
</dbReference>
<dbReference type="InterPro" id="IPR001478">
    <property type="entry name" value="PDZ"/>
</dbReference>
<dbReference type="InterPro" id="IPR007549">
    <property type="entry name" value="DUF512"/>
</dbReference>
<keyword evidence="3" id="KW-1185">Reference proteome</keyword>